<dbReference type="AlphaFoldDB" id="A0A7J7IPJ8"/>
<feature type="region of interest" description="Disordered" evidence="1">
    <location>
        <begin position="665"/>
        <end position="684"/>
    </location>
</feature>
<evidence type="ECO:0000256" key="1">
    <source>
        <dbReference type="SAM" id="MobiDB-lite"/>
    </source>
</evidence>
<protein>
    <submittedName>
        <fullName evidence="2">Uncharacterized protein</fullName>
    </submittedName>
</protein>
<feature type="compositionally biased region" description="Basic and acidic residues" evidence="1">
    <location>
        <begin position="729"/>
        <end position="740"/>
    </location>
</feature>
<proteinExistence type="predicted"/>
<sequence>MQVPSSLQRLDDTMIRGAQTEQSQPVRLSFVACSFSAAACLCMHARIQAGRASKRRCAGHVRVSRSSVTARVTFPTTEVRASLGSFECPNRRRDAVKLSVLSPMSLTEVQPRYPRAPSRYTPRTRAELVQIGRRLLDSRWAQYELHADKTLASAAGPSGEDDLGLVPGALALQTDDSLRDTIGVSPGRRSTRQSLSGASEREQTFMSIGDPGERSSPATRYSIMDTSSPRYEYPEHTTTEVASTENGFEGRPQHRVHTVALRQLESIPARACAELDERVPDRSPCRARSMSAHKCCVKQVQDASCDPTESEPKIHMGGSIVAPAPSERNDWAGIAVSHHPAPFEHEYRLGPRTSLDGRASECWCLKDDDAFVTRDSPGRSEERMVGIQAPADPACWAETTRFKDQLACCRSDSVPSLSDCSSEDSWRLASEQGQHGRSPSPIVPKQAIETDLDKIAEHTATPQAKIPGAHHDRYKDKLILLQQLQEQLGRIYEDLVQLFKSDASFREQILDQSDLLEKSPLWRLLSGHIRCLRELWHHESTQTAQLRALLGENQVANVVGNSVRQHAPASAQNECVSGSVSNTEFTSWLDERPQTPTRSCSSQPLNMECPRCPDAQPASGASPRCQRASCVKDPQKVSLIETGSLVASSVKIAGADDMKHRSSAEMNNLPRSSNVGRRGNAVNDAPVVGKRHDYRVHGAVEYESARPHVPKSWDLSARTMPANTASAPDRNRSGPRDETGGHGSSVPASVRRQALVKGRQRLRVAFHAICVALWLQSRCSAQQAREPIRCYRNACNVHFPTPAPHDREAATKSTLKQRVFSNPRTCNSAESEPRCRHCRQRPEPASSNTYPSRSPFSKRPPQEAKNNRPYQRAACVCRIALRRIIRRLLVLTENPAEQQGAQCSLVERTQRLGRDRRGDAAGRRPNMA</sequence>
<evidence type="ECO:0000313" key="3">
    <source>
        <dbReference type="Proteomes" id="UP000530660"/>
    </source>
</evidence>
<keyword evidence="3" id="KW-1185">Reference proteome</keyword>
<feature type="region of interest" description="Disordered" evidence="1">
    <location>
        <begin position="822"/>
        <end position="867"/>
    </location>
</feature>
<feature type="compositionally biased region" description="Basic and acidic residues" evidence="1">
    <location>
        <begin position="909"/>
        <end position="922"/>
    </location>
</feature>
<gene>
    <name evidence="2" type="ORF">F1559_004329</name>
</gene>
<evidence type="ECO:0000313" key="2">
    <source>
        <dbReference type="EMBL" id="KAF6004251.1"/>
    </source>
</evidence>
<feature type="compositionally biased region" description="Polar residues" evidence="1">
    <location>
        <begin position="845"/>
        <end position="855"/>
    </location>
</feature>
<name>A0A7J7IPJ8_9RHOD</name>
<dbReference type="EMBL" id="VWRR01000004">
    <property type="protein sequence ID" value="KAF6004251.1"/>
    <property type="molecule type" value="Genomic_DNA"/>
</dbReference>
<reference evidence="2 3" key="1">
    <citation type="journal article" date="2020" name="J. Phycol.">
        <title>Comparative genome analysis reveals Cyanidiococcus gen. nov., a new extremophilic red algal genus sister to Cyanidioschyzon (Cyanidioschyzonaceae, Rhodophyta).</title>
        <authorList>
            <person name="Liu S.-L."/>
            <person name="Chiang Y.-R."/>
            <person name="Yoon H.S."/>
            <person name="Fu H.-Y."/>
        </authorList>
    </citation>
    <scope>NUCLEOTIDE SEQUENCE [LARGE SCALE GENOMIC DNA]</scope>
    <source>
        <strain evidence="2 3">THAL066</strain>
    </source>
</reference>
<feature type="region of interest" description="Disordered" evidence="1">
    <location>
        <begin position="721"/>
        <end position="750"/>
    </location>
</feature>
<feature type="region of interest" description="Disordered" evidence="1">
    <location>
        <begin position="183"/>
        <end position="219"/>
    </location>
</feature>
<dbReference type="OrthoDB" id="10691371at2759"/>
<organism evidence="2 3">
    <name type="scientific">Cyanidiococcus yangmingshanensis</name>
    <dbReference type="NCBI Taxonomy" id="2690220"/>
    <lineage>
        <taxon>Eukaryota</taxon>
        <taxon>Rhodophyta</taxon>
        <taxon>Bangiophyceae</taxon>
        <taxon>Cyanidiales</taxon>
        <taxon>Cyanidiaceae</taxon>
        <taxon>Cyanidiococcus</taxon>
    </lineage>
</organism>
<feature type="region of interest" description="Disordered" evidence="1">
    <location>
        <begin position="909"/>
        <end position="928"/>
    </location>
</feature>
<comment type="caution">
    <text evidence="2">The sequence shown here is derived from an EMBL/GenBank/DDBJ whole genome shotgun (WGS) entry which is preliminary data.</text>
</comment>
<accession>A0A7J7IPJ8</accession>
<feature type="compositionally biased region" description="Polar residues" evidence="1">
    <location>
        <begin position="665"/>
        <end position="675"/>
    </location>
</feature>
<feature type="region of interest" description="Disordered" evidence="1">
    <location>
        <begin position="414"/>
        <end position="443"/>
    </location>
</feature>
<dbReference type="Proteomes" id="UP000530660">
    <property type="component" value="Unassembled WGS sequence"/>
</dbReference>